<keyword evidence="8 14" id="KW-0067">ATP-binding</keyword>
<evidence type="ECO:0000256" key="6">
    <source>
        <dbReference type="ARBA" id="ARBA00022741"/>
    </source>
</evidence>
<evidence type="ECO:0000256" key="3">
    <source>
        <dbReference type="ARBA" id="ARBA00022475"/>
    </source>
</evidence>
<dbReference type="Pfam" id="PF09397">
    <property type="entry name" value="FtsK_gamma"/>
    <property type="match status" value="1"/>
</dbReference>
<dbReference type="PANTHER" id="PTHR22683:SF41">
    <property type="entry name" value="DNA TRANSLOCASE FTSK"/>
    <property type="match status" value="1"/>
</dbReference>
<feature type="region of interest" description="Disordered" evidence="15">
    <location>
        <begin position="1"/>
        <end position="46"/>
    </location>
</feature>
<feature type="binding site" evidence="14">
    <location>
        <begin position="642"/>
        <end position="649"/>
    </location>
    <ligand>
        <name>ATP</name>
        <dbReference type="ChEBI" id="CHEBI:30616"/>
    </ligand>
</feature>
<evidence type="ECO:0000256" key="14">
    <source>
        <dbReference type="PROSITE-ProRule" id="PRU00289"/>
    </source>
</evidence>
<dbReference type="InterPro" id="IPR041027">
    <property type="entry name" value="FtsK_alpha"/>
</dbReference>
<comment type="subcellular location">
    <subcellularLocation>
        <location evidence="1">Cell membrane</location>
        <topology evidence="1">Multi-pass membrane protein</topology>
    </subcellularLocation>
</comment>
<feature type="compositionally biased region" description="Acidic residues" evidence="15">
    <location>
        <begin position="110"/>
        <end position="123"/>
    </location>
</feature>
<dbReference type="SUPFAM" id="SSF46785">
    <property type="entry name" value="Winged helix' DNA-binding domain"/>
    <property type="match status" value="1"/>
</dbReference>
<dbReference type="AlphaFoldDB" id="A0A9D1RW67"/>
<feature type="transmembrane region" description="Helical" evidence="16">
    <location>
        <begin position="138"/>
        <end position="157"/>
    </location>
</feature>
<dbReference type="InterPro" id="IPR025199">
    <property type="entry name" value="FtsK_4TM"/>
</dbReference>
<evidence type="ECO:0000256" key="8">
    <source>
        <dbReference type="ARBA" id="ARBA00022840"/>
    </source>
</evidence>
<dbReference type="InterPro" id="IPR027417">
    <property type="entry name" value="P-loop_NTPase"/>
</dbReference>
<evidence type="ECO:0000313" key="19">
    <source>
        <dbReference type="Proteomes" id="UP000824189"/>
    </source>
</evidence>
<evidence type="ECO:0000256" key="15">
    <source>
        <dbReference type="SAM" id="MobiDB-lite"/>
    </source>
</evidence>
<proteinExistence type="inferred from homology"/>
<keyword evidence="11 16" id="KW-0472">Membrane</keyword>
<reference evidence="18" key="1">
    <citation type="journal article" date="2021" name="PeerJ">
        <title>Extensive microbial diversity within the chicken gut microbiome revealed by metagenomics and culture.</title>
        <authorList>
            <person name="Gilroy R."/>
            <person name="Ravi A."/>
            <person name="Getino M."/>
            <person name="Pursley I."/>
            <person name="Horton D.L."/>
            <person name="Alikhan N.F."/>
            <person name="Baker D."/>
            <person name="Gharbi K."/>
            <person name="Hall N."/>
            <person name="Watson M."/>
            <person name="Adriaenssens E.M."/>
            <person name="Foster-Nyarko E."/>
            <person name="Jarju S."/>
            <person name="Secka A."/>
            <person name="Antonio M."/>
            <person name="Oren A."/>
            <person name="Chaudhuri R.R."/>
            <person name="La Ragione R."/>
            <person name="Hildebrand F."/>
            <person name="Pallen M.J."/>
        </authorList>
    </citation>
    <scope>NUCLEOTIDE SEQUENCE</scope>
    <source>
        <strain evidence="18">4376</strain>
    </source>
</reference>
<dbReference type="Pfam" id="PF01580">
    <property type="entry name" value="FtsK_SpoIIIE"/>
    <property type="match status" value="1"/>
</dbReference>
<keyword evidence="10" id="KW-0238">DNA-binding</keyword>
<evidence type="ECO:0000256" key="16">
    <source>
        <dbReference type="SAM" id="Phobius"/>
    </source>
</evidence>
<dbReference type="EMBL" id="DXFZ01000028">
    <property type="protein sequence ID" value="HIW95299.1"/>
    <property type="molecule type" value="Genomic_DNA"/>
</dbReference>
<dbReference type="GO" id="GO:0003677">
    <property type="term" value="F:DNA binding"/>
    <property type="evidence" value="ECO:0007669"/>
    <property type="project" value="UniProtKB-KW"/>
</dbReference>
<keyword evidence="5 16" id="KW-0812">Transmembrane</keyword>
<name>A0A9D1RW67_9CORY</name>
<dbReference type="InterPro" id="IPR002543">
    <property type="entry name" value="FtsK_dom"/>
</dbReference>
<feature type="transmembrane region" description="Helical" evidence="16">
    <location>
        <begin position="169"/>
        <end position="193"/>
    </location>
</feature>
<keyword evidence="12" id="KW-0131">Cell cycle</keyword>
<feature type="transmembrane region" description="Helical" evidence="16">
    <location>
        <begin position="244"/>
        <end position="270"/>
    </location>
</feature>
<feature type="compositionally biased region" description="Low complexity" evidence="15">
    <location>
        <begin position="349"/>
        <end position="358"/>
    </location>
</feature>
<evidence type="ECO:0000256" key="2">
    <source>
        <dbReference type="ARBA" id="ARBA00006474"/>
    </source>
</evidence>
<evidence type="ECO:0000256" key="5">
    <source>
        <dbReference type="ARBA" id="ARBA00022692"/>
    </source>
</evidence>
<dbReference type="InterPro" id="IPR036390">
    <property type="entry name" value="WH_DNA-bd_sf"/>
</dbReference>
<evidence type="ECO:0000256" key="4">
    <source>
        <dbReference type="ARBA" id="ARBA00022618"/>
    </source>
</evidence>
<evidence type="ECO:0000256" key="10">
    <source>
        <dbReference type="ARBA" id="ARBA00023125"/>
    </source>
</evidence>
<comment type="similarity">
    <text evidence="2">Belongs to the FtsK/SpoIIIE/SftA family.</text>
</comment>
<feature type="domain" description="FtsK" evidence="17">
    <location>
        <begin position="612"/>
        <end position="825"/>
    </location>
</feature>
<dbReference type="GO" id="GO:0005886">
    <property type="term" value="C:plasma membrane"/>
    <property type="evidence" value="ECO:0007669"/>
    <property type="project" value="UniProtKB-SubCell"/>
</dbReference>
<comment type="caution">
    <text evidence="18">The sequence shown here is derived from an EMBL/GenBank/DDBJ whole genome shotgun (WGS) entry which is preliminary data.</text>
</comment>
<keyword evidence="6 14" id="KW-0547">Nucleotide-binding</keyword>
<evidence type="ECO:0000259" key="17">
    <source>
        <dbReference type="PROSITE" id="PS50901"/>
    </source>
</evidence>
<dbReference type="InterPro" id="IPR050206">
    <property type="entry name" value="FtsK/SpoIIIE/SftA"/>
</dbReference>
<dbReference type="InterPro" id="IPR018541">
    <property type="entry name" value="Ftsk_gamma"/>
</dbReference>
<feature type="compositionally biased region" description="Basic and acidic residues" evidence="15">
    <location>
        <begin position="313"/>
        <end position="324"/>
    </location>
</feature>
<dbReference type="PANTHER" id="PTHR22683">
    <property type="entry name" value="SPORULATION PROTEIN RELATED"/>
    <property type="match status" value="1"/>
</dbReference>
<dbReference type="SUPFAM" id="SSF52540">
    <property type="entry name" value="P-loop containing nucleoside triphosphate hydrolases"/>
    <property type="match status" value="1"/>
</dbReference>
<protein>
    <submittedName>
        <fullName evidence="18">DNA translocase FtsK</fullName>
    </submittedName>
</protein>
<feature type="region of interest" description="Disordered" evidence="15">
    <location>
        <begin position="313"/>
        <end position="388"/>
    </location>
</feature>
<evidence type="ECO:0000256" key="1">
    <source>
        <dbReference type="ARBA" id="ARBA00004651"/>
    </source>
</evidence>
<feature type="compositionally biased region" description="Low complexity" evidence="15">
    <location>
        <begin position="10"/>
        <end position="24"/>
    </location>
</feature>
<dbReference type="CDD" id="cd01127">
    <property type="entry name" value="TrwB_TraG_TraD_VirD4"/>
    <property type="match status" value="1"/>
</dbReference>
<keyword evidence="7" id="KW-0159">Chromosome partition</keyword>
<evidence type="ECO:0000256" key="13">
    <source>
        <dbReference type="ARBA" id="ARBA00024986"/>
    </source>
</evidence>
<organism evidence="18 19">
    <name type="scientific">Candidatus Corynebacterium gallistercoris</name>
    <dbReference type="NCBI Taxonomy" id="2838530"/>
    <lineage>
        <taxon>Bacteria</taxon>
        <taxon>Bacillati</taxon>
        <taxon>Actinomycetota</taxon>
        <taxon>Actinomycetes</taxon>
        <taxon>Mycobacteriales</taxon>
        <taxon>Corynebacteriaceae</taxon>
        <taxon>Corynebacterium</taxon>
    </lineage>
</organism>
<dbReference type="Gene3D" id="3.30.980.40">
    <property type="match status" value="1"/>
</dbReference>
<feature type="transmembrane region" description="Helical" evidence="16">
    <location>
        <begin position="205"/>
        <end position="224"/>
    </location>
</feature>
<feature type="region of interest" description="Disordered" evidence="15">
    <location>
        <begin position="402"/>
        <end position="428"/>
    </location>
</feature>
<dbReference type="FunFam" id="3.40.50.300:FF:000209">
    <property type="entry name" value="Cell division protein FtsK"/>
    <property type="match status" value="1"/>
</dbReference>
<dbReference type="PROSITE" id="PS50901">
    <property type="entry name" value="FTSK"/>
    <property type="match status" value="1"/>
</dbReference>
<dbReference type="GO" id="GO:0007059">
    <property type="term" value="P:chromosome segregation"/>
    <property type="evidence" value="ECO:0007669"/>
    <property type="project" value="UniProtKB-KW"/>
</dbReference>
<dbReference type="Pfam" id="PF13491">
    <property type="entry name" value="FtsK_4TM"/>
    <property type="match status" value="1"/>
</dbReference>
<evidence type="ECO:0000256" key="9">
    <source>
        <dbReference type="ARBA" id="ARBA00022989"/>
    </source>
</evidence>
<keyword evidence="9 16" id="KW-1133">Transmembrane helix</keyword>
<dbReference type="GO" id="GO:0005524">
    <property type="term" value="F:ATP binding"/>
    <property type="evidence" value="ECO:0007669"/>
    <property type="project" value="UniProtKB-UniRule"/>
</dbReference>
<sequence>MSVSSRPRNAGNPSRPAAKAAAGRRGSGDYSDFERTGSAFKPVGSSLGSMLGGAARGIGGLTRKVVHSRPHAAADEVGVIVDDQDVDDKETPTQVIRKKKATKPARAPEPDDEAVEVDDDDEPQNPGYVRVGGSRDGAALAVFALAIVLAGALWFGVGGTIGSAVAGAFTWVIGAGALIVPVALVGCAWVLMVGVETTQRSPRRLALGTGLIVVSILGIVHIVAGLPETSEGRASASGMVGHLIGSPMAIGFSPYIAVPLLLVAIVYGALQLTGMTFSQVTQAVRHYLGYGLGTSAGADSTVVDDEDEYGHVNEELERQVEGRPARRGTARPANRPSESAQDMQATQARPSGRPSRVRPSFDSRGQEEPAQPTPMDNYPVDEAEPRHQDDDQTATLILGASTTPTVEEGAAEVASPKKTKPRSARPQPMEDVAELLDDADDEQPTDPREATRQAILARSAGAAQASAPAKVNATGEGAPTEPKPQDELGDYALPSADLLIPGEQPKTRSQANDRMIEAISDVFEEFNVDAHVTGFSRGPTVTRYEVELGPGVKVSKITNLQSNLAYAAATDNVRLLTPIPGKSAVGIEVPNSDREMVRLGDVLHAPNVEADPDPMLIGLGKDIEGDFVAHSVQKMPHLLVAGSTGSGKSAFVNSLLVSLLTRATPEEVRLILVDPKMVELTPYEGIPHLITPIITQPKKAAAALNWLVEEMEQRYLDMKSSRVRHIKDFNRKVKSGEITTPLGSEREYRPYPYIVCVVDELADLMMTAPREIEESIVRITQKARAAGIHLVLATQRPSVDVVTGLIKTNVPSRLAFATSSLTDSRVILDQGGAEKLIGMGDGLFIPQGAGKPQRIQGAFVTDEEVSAVVEAAKDQAEPNYTEGVTEDKAAEAKKDIDPDIGNDLEDLLQAVELVVTSQFGSTSMLQRKLRIGFAKAGRLMDLMETRGVVGPSEGSKAREVLVKPEELETMLWMIKGADPAEAPKEVEDDGDGPSEPETRIVQANPSAAGGAF</sequence>
<feature type="region of interest" description="Disordered" evidence="15">
    <location>
        <begin position="458"/>
        <end position="487"/>
    </location>
</feature>
<dbReference type="SMART" id="SM00843">
    <property type="entry name" value="Ftsk_gamma"/>
    <property type="match status" value="1"/>
</dbReference>
<dbReference type="Gene3D" id="1.10.10.10">
    <property type="entry name" value="Winged helix-like DNA-binding domain superfamily/Winged helix DNA-binding domain"/>
    <property type="match status" value="1"/>
</dbReference>
<evidence type="ECO:0000256" key="7">
    <source>
        <dbReference type="ARBA" id="ARBA00022829"/>
    </source>
</evidence>
<gene>
    <name evidence="18" type="ORF">H9867_02245</name>
</gene>
<dbReference type="Pfam" id="PF17854">
    <property type="entry name" value="FtsK_alpha"/>
    <property type="match status" value="1"/>
</dbReference>
<dbReference type="GO" id="GO:0051301">
    <property type="term" value="P:cell division"/>
    <property type="evidence" value="ECO:0007669"/>
    <property type="project" value="UniProtKB-KW"/>
</dbReference>
<evidence type="ECO:0000313" key="18">
    <source>
        <dbReference type="EMBL" id="HIW95299.1"/>
    </source>
</evidence>
<keyword evidence="3" id="KW-1003">Cell membrane</keyword>
<feature type="region of interest" description="Disordered" evidence="15">
    <location>
        <begin position="83"/>
        <end position="127"/>
    </location>
</feature>
<dbReference type="Proteomes" id="UP000824189">
    <property type="component" value="Unassembled WGS sequence"/>
</dbReference>
<feature type="compositionally biased region" description="Low complexity" evidence="15">
    <location>
        <begin position="458"/>
        <end position="469"/>
    </location>
</feature>
<evidence type="ECO:0000256" key="11">
    <source>
        <dbReference type="ARBA" id="ARBA00023136"/>
    </source>
</evidence>
<keyword evidence="4" id="KW-0132">Cell division</keyword>
<comment type="function">
    <text evidence="13">Essential cell division protein that coordinates cell division and chromosome segregation. The N-terminus is involved in assembly of the cell-division machinery. The C-terminus functions as a DNA motor that moves dsDNA in an ATP-dependent manner towards the dif recombination site, which is located within the replication terminus region. Required for activation of the Xer recombinase, allowing activation of chromosome unlinking by recombination.</text>
</comment>
<reference evidence="18" key="2">
    <citation type="submission" date="2021-04" db="EMBL/GenBank/DDBJ databases">
        <authorList>
            <person name="Gilroy R."/>
        </authorList>
    </citation>
    <scope>NUCLEOTIDE SEQUENCE</scope>
    <source>
        <strain evidence="18">4376</strain>
    </source>
</reference>
<dbReference type="InterPro" id="IPR036388">
    <property type="entry name" value="WH-like_DNA-bd_sf"/>
</dbReference>
<feature type="compositionally biased region" description="Polar residues" evidence="15">
    <location>
        <begin position="337"/>
        <end position="348"/>
    </location>
</feature>
<evidence type="ECO:0000256" key="12">
    <source>
        <dbReference type="ARBA" id="ARBA00023306"/>
    </source>
</evidence>
<accession>A0A9D1RW67</accession>
<feature type="region of interest" description="Disordered" evidence="15">
    <location>
        <begin position="977"/>
        <end position="1012"/>
    </location>
</feature>
<dbReference type="Gene3D" id="3.40.50.300">
    <property type="entry name" value="P-loop containing nucleotide triphosphate hydrolases"/>
    <property type="match status" value="1"/>
</dbReference>